<reference evidence="7" key="1">
    <citation type="submission" date="2020-06" db="EMBL/GenBank/DDBJ databases">
        <authorList>
            <consortium name="Plant Systems Biology data submission"/>
        </authorList>
    </citation>
    <scope>NUCLEOTIDE SEQUENCE</scope>
    <source>
        <strain evidence="7">D6</strain>
    </source>
</reference>
<name>A0A9N8DGZ6_9STRA</name>
<feature type="region of interest" description="Disordered" evidence="5">
    <location>
        <begin position="573"/>
        <end position="664"/>
    </location>
</feature>
<dbReference type="Gene3D" id="3.40.850.10">
    <property type="entry name" value="Kinesin motor domain"/>
    <property type="match status" value="1"/>
</dbReference>
<dbReference type="Proteomes" id="UP001153069">
    <property type="component" value="Unassembled WGS sequence"/>
</dbReference>
<dbReference type="GO" id="GO:0007018">
    <property type="term" value="P:microtubule-based movement"/>
    <property type="evidence" value="ECO:0007669"/>
    <property type="project" value="InterPro"/>
</dbReference>
<feature type="region of interest" description="Disordered" evidence="5">
    <location>
        <begin position="682"/>
        <end position="712"/>
    </location>
</feature>
<feature type="coiled-coil region" evidence="4">
    <location>
        <begin position="524"/>
        <end position="554"/>
    </location>
</feature>
<dbReference type="PANTHER" id="PTHR47968:SF75">
    <property type="entry name" value="CENTROMERE-ASSOCIATED PROTEIN E"/>
    <property type="match status" value="1"/>
</dbReference>
<comment type="caution">
    <text evidence="7">The sequence shown here is derived from an EMBL/GenBank/DDBJ whole genome shotgun (WGS) entry which is preliminary data.</text>
</comment>
<comment type="similarity">
    <text evidence="3">Belongs to the TRAFAC class myosin-kinesin ATPase superfamily. Kinesin family.</text>
</comment>
<feature type="region of interest" description="Disordered" evidence="5">
    <location>
        <begin position="274"/>
        <end position="345"/>
    </location>
</feature>
<dbReference type="PROSITE" id="PS50067">
    <property type="entry name" value="KINESIN_MOTOR_2"/>
    <property type="match status" value="1"/>
</dbReference>
<feature type="domain" description="Kinesin motor" evidence="6">
    <location>
        <begin position="101"/>
        <end position="515"/>
    </location>
</feature>
<dbReference type="InterPro" id="IPR001752">
    <property type="entry name" value="Kinesin_motor_dom"/>
</dbReference>
<evidence type="ECO:0000313" key="8">
    <source>
        <dbReference type="Proteomes" id="UP001153069"/>
    </source>
</evidence>
<dbReference type="AlphaFoldDB" id="A0A9N8DGZ6"/>
<evidence type="ECO:0000256" key="1">
    <source>
        <dbReference type="ARBA" id="ARBA00023054"/>
    </source>
</evidence>
<feature type="compositionally biased region" description="Low complexity" evidence="5">
    <location>
        <begin position="54"/>
        <end position="66"/>
    </location>
</feature>
<keyword evidence="8" id="KW-1185">Reference proteome</keyword>
<protein>
    <submittedName>
        <fullName evidence="7">Kinesin-like protein</fullName>
    </submittedName>
</protein>
<dbReference type="GO" id="GO:0005524">
    <property type="term" value="F:ATP binding"/>
    <property type="evidence" value="ECO:0007669"/>
    <property type="project" value="UniProtKB-UniRule"/>
</dbReference>
<evidence type="ECO:0000313" key="7">
    <source>
        <dbReference type="EMBL" id="CAB9500476.1"/>
    </source>
</evidence>
<dbReference type="PANTHER" id="PTHR47968">
    <property type="entry name" value="CENTROMERE PROTEIN E"/>
    <property type="match status" value="1"/>
</dbReference>
<feature type="compositionally biased region" description="Basic and acidic residues" evidence="5">
    <location>
        <begin position="12"/>
        <end position="35"/>
    </location>
</feature>
<dbReference type="InterPro" id="IPR027640">
    <property type="entry name" value="Kinesin-like_fam"/>
</dbReference>
<keyword evidence="1 4" id="KW-0175">Coiled coil</keyword>
<accession>A0A9N8DGZ6</accession>
<keyword evidence="3" id="KW-0547">Nucleotide-binding</keyword>
<dbReference type="GO" id="GO:0003777">
    <property type="term" value="F:microtubule motor activity"/>
    <property type="evidence" value="ECO:0007669"/>
    <property type="project" value="InterPro"/>
</dbReference>
<dbReference type="OrthoDB" id="45242at2759"/>
<feature type="coiled-coil region" evidence="4">
    <location>
        <begin position="744"/>
        <end position="771"/>
    </location>
</feature>
<feature type="binding site" evidence="3">
    <location>
        <begin position="208"/>
        <end position="215"/>
    </location>
    <ligand>
        <name>ATP</name>
        <dbReference type="ChEBI" id="CHEBI:30616"/>
    </ligand>
</feature>
<feature type="compositionally biased region" description="Low complexity" evidence="5">
    <location>
        <begin position="1"/>
        <end position="10"/>
    </location>
</feature>
<evidence type="ECO:0000256" key="2">
    <source>
        <dbReference type="ARBA" id="ARBA00023175"/>
    </source>
</evidence>
<gene>
    <name evidence="7" type="ORF">SEMRO_84_G044990.1</name>
</gene>
<keyword evidence="2 3" id="KW-0505">Motor protein</keyword>
<proteinExistence type="inferred from homology"/>
<dbReference type="SUPFAM" id="SSF52540">
    <property type="entry name" value="P-loop containing nucleoside triphosphate hydrolases"/>
    <property type="match status" value="1"/>
</dbReference>
<feature type="compositionally biased region" description="Basic and acidic residues" evidence="5">
    <location>
        <begin position="682"/>
        <end position="695"/>
    </location>
</feature>
<dbReference type="InterPro" id="IPR036961">
    <property type="entry name" value="Kinesin_motor_dom_sf"/>
</dbReference>
<dbReference type="EMBL" id="CAICTM010000083">
    <property type="protein sequence ID" value="CAB9500476.1"/>
    <property type="molecule type" value="Genomic_DNA"/>
</dbReference>
<feature type="region of interest" description="Disordered" evidence="5">
    <location>
        <begin position="1"/>
        <end position="84"/>
    </location>
</feature>
<sequence>MSSMNNMSSSHANEKHFFRTFGRRDSSETLKERARAGKLKTPSSSSGKPPVQALSSEPLSSSRTPSKIPRARGNRDSLGSRTSSNAAVLAAASSEDDEFETVRVAVRLRPLNPLEVLASKRNLPLISSTPKSNDDAYDSFKAWNVETMDGRDVLVQKGSGRKAEGKNMFSFDGVFQEDHSTSYVYDNFARPIVRAVLTGKHGTIFTYGTSGSGKTHSMQGNGKNGSLHQDGIIQLAVRDLFNHIKKDSGKREYVMRISFFEIYNEQVRDLLSANHHHHRSPSKSYMARQSPSKTTKSSPAVKGSRFTFEGVSSGSHSVNNNANNNTNTPQTTKTTAGMAPDSEKKQVSSVDDVLKLLNAGNLNRAVATTILNDASSRSHAIFRLTIESRERKRPDHRYHKTSESDHIVRISALNFVDLAGSENTTKAATVGSRRRESGKINQSLLSLSQVIHALSLPSKKRPKFINYRNSKLTRILQPHLSGNAVLAVLCCATPARANLEETRGTLKFGANAKRIQMKPVVNEIVDDKALIKKLQKDLKEAQEAIKTMEQQQKEPHSELEASNVALSVERAISPTSQGESPLPSSTFESTTSTPSPRSSSHSDPLTSTDENDNSLSEGCEQRTETPEKRQSATNLCRVEPSPLPSPTVTPERVASPNNLSCDNGKLYDISQLDAVLLENRFRSSDQDSKAERSVQQEDNSTLSDLSSRRPPTIRVVQDSPPSEVTIIRSPLSDIGEDVDINVRLNDAEERARFLEEKLEAADRLVELMTRDLRNARLCIHELVFRNVRLENQLVANNTSTTTVPSTVDVTEGREEPTMMTSERIGI</sequence>
<evidence type="ECO:0000256" key="4">
    <source>
        <dbReference type="SAM" id="Coils"/>
    </source>
</evidence>
<evidence type="ECO:0000259" key="6">
    <source>
        <dbReference type="PROSITE" id="PS50067"/>
    </source>
</evidence>
<evidence type="ECO:0000256" key="3">
    <source>
        <dbReference type="PROSITE-ProRule" id="PRU00283"/>
    </source>
</evidence>
<dbReference type="InterPro" id="IPR027417">
    <property type="entry name" value="P-loop_NTPase"/>
</dbReference>
<evidence type="ECO:0000256" key="5">
    <source>
        <dbReference type="SAM" id="MobiDB-lite"/>
    </source>
</evidence>
<keyword evidence="3" id="KW-0067">ATP-binding</keyword>
<feature type="compositionally biased region" description="Low complexity" evidence="5">
    <location>
        <begin position="319"/>
        <end position="335"/>
    </location>
</feature>
<dbReference type="GO" id="GO:0008017">
    <property type="term" value="F:microtubule binding"/>
    <property type="evidence" value="ECO:0007669"/>
    <property type="project" value="InterPro"/>
</dbReference>
<dbReference type="PRINTS" id="PR00380">
    <property type="entry name" value="KINESINHEAVY"/>
</dbReference>
<organism evidence="7 8">
    <name type="scientific">Seminavis robusta</name>
    <dbReference type="NCBI Taxonomy" id="568900"/>
    <lineage>
        <taxon>Eukaryota</taxon>
        <taxon>Sar</taxon>
        <taxon>Stramenopiles</taxon>
        <taxon>Ochrophyta</taxon>
        <taxon>Bacillariophyta</taxon>
        <taxon>Bacillariophyceae</taxon>
        <taxon>Bacillariophycidae</taxon>
        <taxon>Naviculales</taxon>
        <taxon>Naviculaceae</taxon>
        <taxon>Seminavis</taxon>
    </lineage>
</organism>
<dbReference type="Pfam" id="PF00225">
    <property type="entry name" value="Kinesin"/>
    <property type="match status" value="1"/>
</dbReference>
<feature type="compositionally biased region" description="Basic and acidic residues" evidence="5">
    <location>
        <begin position="619"/>
        <end position="630"/>
    </location>
</feature>
<feature type="compositionally biased region" description="Low complexity" evidence="5">
    <location>
        <begin position="580"/>
        <end position="608"/>
    </location>
</feature>
<feature type="compositionally biased region" description="Polar residues" evidence="5">
    <location>
        <begin position="287"/>
        <end position="298"/>
    </location>
</feature>
<dbReference type="SMART" id="SM00129">
    <property type="entry name" value="KISc"/>
    <property type="match status" value="1"/>
</dbReference>
<feature type="compositionally biased region" description="Polar residues" evidence="5">
    <location>
        <begin position="696"/>
        <end position="705"/>
    </location>
</feature>